<dbReference type="Proteomes" id="UP001595945">
    <property type="component" value="Unassembled WGS sequence"/>
</dbReference>
<dbReference type="EMBL" id="JBHSHT010000003">
    <property type="protein sequence ID" value="MFC4826674.1"/>
    <property type="molecule type" value="Genomic_DNA"/>
</dbReference>
<dbReference type="AlphaFoldDB" id="A0ABD5Q7J0"/>
<dbReference type="GeneID" id="73047804"/>
<accession>A0ABD5Q7J0</accession>
<proteinExistence type="predicted"/>
<evidence type="ECO:0000313" key="1">
    <source>
        <dbReference type="EMBL" id="MFC4826674.1"/>
    </source>
</evidence>
<gene>
    <name evidence="1" type="ORF">ACFO9K_20655</name>
</gene>
<organism evidence="1 2">
    <name type="scientific">Halorussus aquaticus</name>
    <dbReference type="NCBI Taxonomy" id="2953748"/>
    <lineage>
        <taxon>Archaea</taxon>
        <taxon>Methanobacteriati</taxon>
        <taxon>Methanobacteriota</taxon>
        <taxon>Stenosarchaea group</taxon>
        <taxon>Halobacteria</taxon>
        <taxon>Halobacteriales</taxon>
        <taxon>Haladaptataceae</taxon>
        <taxon>Halorussus</taxon>
    </lineage>
</organism>
<comment type="caution">
    <text evidence="1">The sequence shown here is derived from an EMBL/GenBank/DDBJ whole genome shotgun (WGS) entry which is preliminary data.</text>
</comment>
<name>A0ABD5Q7J0_9EURY</name>
<dbReference type="RefSeq" id="WP_254270892.1">
    <property type="nucleotide sequence ID" value="NZ_CP100403.1"/>
</dbReference>
<evidence type="ECO:0000313" key="2">
    <source>
        <dbReference type="Proteomes" id="UP001595945"/>
    </source>
</evidence>
<reference evidence="1 2" key="1">
    <citation type="journal article" date="2019" name="Int. J. Syst. Evol. Microbiol.">
        <title>The Global Catalogue of Microorganisms (GCM) 10K type strain sequencing project: providing services to taxonomists for standard genome sequencing and annotation.</title>
        <authorList>
            <consortium name="The Broad Institute Genomics Platform"/>
            <consortium name="The Broad Institute Genome Sequencing Center for Infectious Disease"/>
            <person name="Wu L."/>
            <person name="Ma J."/>
        </authorList>
    </citation>
    <scope>NUCLEOTIDE SEQUENCE [LARGE SCALE GENOMIC DNA]</scope>
    <source>
        <strain evidence="1 2">XZYJ18</strain>
    </source>
</reference>
<keyword evidence="2" id="KW-1185">Reference proteome</keyword>
<protein>
    <submittedName>
        <fullName evidence="1">Uncharacterized protein</fullName>
    </submittedName>
</protein>
<sequence length="297" mass="33207">MDPSELERRPTSLGGYGSIVPYHAPATYDPIYGDEGVRVDLPTEGYESADQILNRLTRAADKLDLDTDPGRLYYSAQCQDFSWYGSGIEDLREDLPSSWKLSQTLQKTLEERHGTELGIHRPCFVILAPIRYGIFWTVLRGFKNSDEDGEGYETVYDTQAGVLMENPVLSWPALEELVESDGPIPLVTTEVEAVSLRGEDRPLEEVIPVNHDRTGDADILAAKNVYESQKTEASEQMHEAVERTARLSYRIKGGTIGFEKEREFRAEGMSLLRPEGITLGGWPVVMGSPFCRAISDE</sequence>